<dbReference type="Proteomes" id="UP000186795">
    <property type="component" value="Unassembled WGS sequence"/>
</dbReference>
<accession>A0A1N7KSF9</accession>
<protein>
    <submittedName>
        <fullName evidence="1">Uncharacterized protein</fullName>
    </submittedName>
</protein>
<evidence type="ECO:0000313" key="1">
    <source>
        <dbReference type="EMBL" id="SIS64485.1"/>
    </source>
</evidence>
<keyword evidence="2" id="KW-1185">Reference proteome</keyword>
<proteinExistence type="predicted"/>
<dbReference type="EMBL" id="FTOD01000003">
    <property type="protein sequence ID" value="SIS64485.1"/>
    <property type="molecule type" value="Genomic_DNA"/>
</dbReference>
<gene>
    <name evidence="1" type="ORF">SAMN05421790_103242</name>
</gene>
<name>A0A1N7KSF9_9BACL</name>
<dbReference type="AlphaFoldDB" id="A0A1N7KSF9"/>
<organism evidence="1 2">
    <name type="scientific">Kroppenstedtia eburnea</name>
    <dbReference type="NCBI Taxonomy" id="714067"/>
    <lineage>
        <taxon>Bacteria</taxon>
        <taxon>Bacillati</taxon>
        <taxon>Bacillota</taxon>
        <taxon>Bacilli</taxon>
        <taxon>Bacillales</taxon>
        <taxon>Thermoactinomycetaceae</taxon>
        <taxon>Kroppenstedtia</taxon>
    </lineage>
</organism>
<sequence length="77" mass="8285">MICGRSPPVLKCGDATVDELQGLLQIILIETAQAQLIESGRFQIGGGLATFRRCALRAFPFSFYPLTVGSSTVKVLL</sequence>
<evidence type="ECO:0000313" key="2">
    <source>
        <dbReference type="Proteomes" id="UP000186795"/>
    </source>
</evidence>
<reference evidence="2" key="1">
    <citation type="submission" date="2017-01" db="EMBL/GenBank/DDBJ databases">
        <authorList>
            <person name="Varghese N."/>
            <person name="Submissions S."/>
        </authorList>
    </citation>
    <scope>NUCLEOTIDE SEQUENCE [LARGE SCALE GENOMIC DNA]</scope>
    <source>
        <strain evidence="2">DSM 45196</strain>
    </source>
</reference>